<keyword evidence="9" id="KW-0066">ATP synthesis</keyword>
<keyword evidence="7" id="KW-0496">Mitochondrion</keyword>
<comment type="similarity">
    <text evidence="2">Belongs to the ATPase F chain family.</text>
</comment>
<feature type="region of interest" description="Disordered" evidence="10">
    <location>
        <begin position="135"/>
        <end position="258"/>
    </location>
</feature>
<feature type="compositionally biased region" description="Gly residues" evidence="10">
    <location>
        <begin position="177"/>
        <end position="187"/>
    </location>
</feature>
<evidence type="ECO:0000256" key="4">
    <source>
        <dbReference type="ARBA" id="ARBA00022547"/>
    </source>
</evidence>
<feature type="compositionally biased region" description="Basic and acidic residues" evidence="10">
    <location>
        <begin position="329"/>
        <end position="343"/>
    </location>
</feature>
<keyword evidence="6" id="KW-0406">Ion transport</keyword>
<evidence type="ECO:0000256" key="10">
    <source>
        <dbReference type="SAM" id="MobiDB-lite"/>
    </source>
</evidence>
<dbReference type="Pfam" id="PF10206">
    <property type="entry name" value="WRW"/>
    <property type="match status" value="1"/>
</dbReference>
<feature type="compositionally biased region" description="Basic and acidic residues" evidence="10">
    <location>
        <begin position="290"/>
        <end position="306"/>
    </location>
</feature>
<dbReference type="GO" id="GO:0031966">
    <property type="term" value="C:mitochondrial membrane"/>
    <property type="evidence" value="ECO:0007669"/>
    <property type="project" value="UniProtKB-SubCell"/>
</dbReference>
<dbReference type="GO" id="GO:1902600">
    <property type="term" value="P:proton transmembrane transport"/>
    <property type="evidence" value="ECO:0007669"/>
    <property type="project" value="UniProtKB-KW"/>
</dbReference>
<comment type="subcellular location">
    <subcellularLocation>
        <location evidence="1">Mitochondrion membrane</location>
    </subcellularLocation>
</comment>
<dbReference type="Ensembl" id="ENSCPGT00000025313.1">
    <property type="protein sequence ID" value="ENSCPGP00000023161.1"/>
    <property type="gene ID" value="ENSCPGG00000016064.1"/>
</dbReference>
<dbReference type="PANTHER" id="PTHR16270:SF5">
    <property type="entry name" value="HYPOTHETICAL LOC287798"/>
    <property type="match status" value="1"/>
</dbReference>
<evidence type="ECO:0000256" key="9">
    <source>
        <dbReference type="ARBA" id="ARBA00023310"/>
    </source>
</evidence>
<proteinExistence type="inferred from homology"/>
<dbReference type="GO" id="GO:0006754">
    <property type="term" value="P:ATP biosynthetic process"/>
    <property type="evidence" value="ECO:0007669"/>
    <property type="project" value="UniProtKB-KW"/>
</dbReference>
<dbReference type="InterPro" id="IPR019344">
    <property type="entry name" value="F1F0-ATPsyn_F_prd"/>
</dbReference>
<feature type="compositionally biased region" description="Low complexity" evidence="10">
    <location>
        <begin position="136"/>
        <end position="147"/>
    </location>
</feature>
<feature type="region of interest" description="Disordered" evidence="10">
    <location>
        <begin position="1"/>
        <end position="111"/>
    </location>
</feature>
<evidence type="ECO:0000256" key="8">
    <source>
        <dbReference type="ARBA" id="ARBA00023136"/>
    </source>
</evidence>
<keyword evidence="3" id="KW-0813">Transport</keyword>
<keyword evidence="5" id="KW-0375">Hydrogen ion transport</keyword>
<protein>
    <recommendedName>
        <fullName evidence="13">ATP synthase subunit f, mitochondrial</fullName>
    </recommendedName>
</protein>
<reference evidence="11" key="2">
    <citation type="submission" date="2025-09" db="UniProtKB">
        <authorList>
            <consortium name="Ensembl"/>
        </authorList>
    </citation>
    <scope>IDENTIFICATION</scope>
</reference>
<feature type="region of interest" description="Disordered" evidence="10">
    <location>
        <begin position="290"/>
        <end position="373"/>
    </location>
</feature>
<evidence type="ECO:0000313" key="12">
    <source>
        <dbReference type="Proteomes" id="UP000694419"/>
    </source>
</evidence>
<evidence type="ECO:0008006" key="13">
    <source>
        <dbReference type="Google" id="ProtNLM"/>
    </source>
</evidence>
<organism evidence="11 12">
    <name type="scientific">Calidris pygmaea</name>
    <name type="common">Spoon-billed sandpiper</name>
    <dbReference type="NCBI Taxonomy" id="425635"/>
    <lineage>
        <taxon>Eukaryota</taxon>
        <taxon>Metazoa</taxon>
        <taxon>Chordata</taxon>
        <taxon>Craniata</taxon>
        <taxon>Vertebrata</taxon>
        <taxon>Euteleostomi</taxon>
        <taxon>Archelosauria</taxon>
        <taxon>Archosauria</taxon>
        <taxon>Dinosauria</taxon>
        <taxon>Saurischia</taxon>
        <taxon>Theropoda</taxon>
        <taxon>Coelurosauria</taxon>
        <taxon>Aves</taxon>
        <taxon>Neognathae</taxon>
        <taxon>Neoaves</taxon>
        <taxon>Charadriiformes</taxon>
        <taxon>Scolopacidae</taxon>
        <taxon>Calidris</taxon>
    </lineage>
</organism>
<dbReference type="Proteomes" id="UP000694419">
    <property type="component" value="Unplaced"/>
</dbReference>
<evidence type="ECO:0000256" key="5">
    <source>
        <dbReference type="ARBA" id="ARBA00022781"/>
    </source>
</evidence>
<feature type="compositionally biased region" description="Gly residues" evidence="10">
    <location>
        <begin position="148"/>
        <end position="168"/>
    </location>
</feature>
<evidence type="ECO:0000256" key="7">
    <source>
        <dbReference type="ARBA" id="ARBA00023128"/>
    </source>
</evidence>
<evidence type="ECO:0000313" key="11">
    <source>
        <dbReference type="Ensembl" id="ENSCPGP00000023161.1"/>
    </source>
</evidence>
<dbReference type="InterPro" id="IPR037694">
    <property type="entry name" value="MTNAP1"/>
</dbReference>
<keyword evidence="12" id="KW-1185">Reference proteome</keyword>
<evidence type="ECO:0000256" key="1">
    <source>
        <dbReference type="ARBA" id="ARBA00004325"/>
    </source>
</evidence>
<feature type="compositionally biased region" description="Low complexity" evidence="10">
    <location>
        <begin position="75"/>
        <end position="111"/>
    </location>
</feature>
<dbReference type="PANTHER" id="PTHR16270">
    <property type="entry name" value="HYPOTHETICAL LOC287798"/>
    <property type="match status" value="1"/>
</dbReference>
<feature type="compositionally biased region" description="Basic and acidic residues" evidence="10">
    <location>
        <begin position="244"/>
        <end position="258"/>
    </location>
</feature>
<name>A0A8C3KGT9_9CHAR</name>
<evidence type="ECO:0000256" key="2">
    <source>
        <dbReference type="ARBA" id="ARBA00005895"/>
    </source>
</evidence>
<dbReference type="AlphaFoldDB" id="A0A8C3KGT9"/>
<reference evidence="11" key="1">
    <citation type="submission" date="2025-08" db="UniProtKB">
        <authorList>
            <consortium name="Ensembl"/>
        </authorList>
    </citation>
    <scope>IDENTIFICATION</scope>
</reference>
<feature type="compositionally biased region" description="Low complexity" evidence="10">
    <location>
        <begin position="22"/>
        <end position="31"/>
    </location>
</feature>
<evidence type="ECO:0000256" key="6">
    <source>
        <dbReference type="ARBA" id="ARBA00023065"/>
    </source>
</evidence>
<feature type="compositionally biased region" description="Pro residues" evidence="10">
    <location>
        <begin position="41"/>
        <end position="53"/>
    </location>
</feature>
<keyword evidence="4" id="KW-0138">CF(0)</keyword>
<accession>A0A8C3KGT9</accession>
<keyword evidence="8" id="KW-0472">Membrane</keyword>
<sequence>MAGRAELCEEGTEQKSEGLRRGLGPVRPGRPSAEERRPTARLPPPLPASPPPARAQWPPRAGHAPSRHGARRGGEATARAPCARPRPPAGVAAAAPDGKAAPGGPVMAAAPPGQELCPHCHRPFKRLRTHLPHCKAAPTPAPASAPGSGLGLGRGPAAGSASGLGHGPATGPPAPGSGSGSVTGPGTGSRPRAGAAGKSSKRPPGPGVGQGLPGAAPREAYVEARKGKKAAAGQGGRSGLGLRRQPDGRHTEQKVEAAVRDVAKSLDLLPEEVQDIPEKLRNGVKIVIEKHRAKVIREKSGSRSRDASAGSHRTGGPPVEGPNPGSAADHADAAQPDPREGITHPEITNTETRGRGAAENASASSKGEKGSSLKATKMHVLQEPPEADCGSGLGDLVQQDGVDKTVTEEKQMYLEVGVEYKAPLSALHTKNVHLSVIEGFKGHNEKTSKNYLTSIQKLRESGQQMAVVSEPILNARRDTGLALDQFLLHTSKSQPICPSQASGRSTPAGAVGLEWFPDLYPNYHGLSIFPGKPFQQGVEIITKTPEGNVSDRQQGPLSERRLMEVRLGELPAWLATRDFSPRGLLGGVQKAWSSYYDKYINVKRGGPAGISVLLAGYCLLSYGWNYQHIKCHRWRKYH</sequence>
<evidence type="ECO:0000256" key="3">
    <source>
        <dbReference type="ARBA" id="ARBA00022448"/>
    </source>
</evidence>
<dbReference type="GO" id="GO:0045259">
    <property type="term" value="C:proton-transporting ATP synthase complex"/>
    <property type="evidence" value="ECO:0007669"/>
    <property type="project" value="UniProtKB-KW"/>
</dbReference>